<dbReference type="GO" id="GO:0047617">
    <property type="term" value="F:fatty acyl-CoA hydrolase activity"/>
    <property type="evidence" value="ECO:0007669"/>
    <property type="project" value="InterPro"/>
</dbReference>
<dbReference type="Pfam" id="PF20789">
    <property type="entry name" value="4HBT_3C"/>
    <property type="match status" value="1"/>
</dbReference>
<evidence type="ECO:0000313" key="5">
    <source>
        <dbReference type="EMBL" id="KIJ30518.1"/>
    </source>
</evidence>
<dbReference type="GO" id="GO:0009062">
    <property type="term" value="P:fatty acid catabolic process"/>
    <property type="evidence" value="ECO:0007669"/>
    <property type="project" value="TreeGrafter"/>
</dbReference>
<dbReference type="Gene3D" id="2.40.160.210">
    <property type="entry name" value="Acyl-CoA thioesterase, double hotdog domain"/>
    <property type="match status" value="1"/>
</dbReference>
<proteinExistence type="inferred from homology"/>
<dbReference type="InterPro" id="IPR003703">
    <property type="entry name" value="Acyl_CoA_thio"/>
</dbReference>
<protein>
    <recommendedName>
        <fullName evidence="7">Acyl-CoA thioesterase II</fullName>
    </recommendedName>
</protein>
<feature type="domain" description="Acyl-CoA thioesterase-like C-terminal" evidence="4">
    <location>
        <begin position="194"/>
        <end position="315"/>
    </location>
</feature>
<dbReference type="AlphaFoldDB" id="A0A0C9TL31"/>
<dbReference type="GO" id="GO:0006637">
    <property type="term" value="P:acyl-CoA metabolic process"/>
    <property type="evidence" value="ECO:0007669"/>
    <property type="project" value="InterPro"/>
</dbReference>
<evidence type="ECO:0000259" key="3">
    <source>
        <dbReference type="Pfam" id="PF13622"/>
    </source>
</evidence>
<accession>A0A0C9TL31</accession>
<evidence type="ECO:0000259" key="4">
    <source>
        <dbReference type="Pfam" id="PF20789"/>
    </source>
</evidence>
<dbReference type="Pfam" id="PF13622">
    <property type="entry name" value="4HBT_3"/>
    <property type="match status" value="1"/>
</dbReference>
<organism evidence="5 6">
    <name type="scientific">Sphaerobolus stellatus (strain SS14)</name>
    <dbReference type="NCBI Taxonomy" id="990650"/>
    <lineage>
        <taxon>Eukaryota</taxon>
        <taxon>Fungi</taxon>
        <taxon>Dikarya</taxon>
        <taxon>Basidiomycota</taxon>
        <taxon>Agaricomycotina</taxon>
        <taxon>Agaricomycetes</taxon>
        <taxon>Phallomycetidae</taxon>
        <taxon>Geastrales</taxon>
        <taxon>Sphaerobolaceae</taxon>
        <taxon>Sphaerobolus</taxon>
    </lineage>
</organism>
<dbReference type="OrthoDB" id="68328at2759"/>
<dbReference type="HOGENOM" id="CLU_032690_1_0_1"/>
<gene>
    <name evidence="5" type="ORF">M422DRAFT_234803</name>
</gene>
<comment type="similarity">
    <text evidence="1">Belongs to the C/M/P thioester hydrolase family.</text>
</comment>
<dbReference type="PANTHER" id="PTHR11066:SF34">
    <property type="entry name" value="ACYL-COENZYME A THIOESTERASE 8"/>
    <property type="match status" value="1"/>
</dbReference>
<dbReference type="EMBL" id="KN837260">
    <property type="protein sequence ID" value="KIJ30518.1"/>
    <property type="molecule type" value="Genomic_DNA"/>
</dbReference>
<dbReference type="Proteomes" id="UP000054279">
    <property type="component" value="Unassembled WGS sequence"/>
</dbReference>
<evidence type="ECO:0000256" key="2">
    <source>
        <dbReference type="ARBA" id="ARBA00022801"/>
    </source>
</evidence>
<name>A0A0C9TL31_SPHS4</name>
<keyword evidence="2" id="KW-0378">Hydrolase</keyword>
<dbReference type="CDD" id="cd03445">
    <property type="entry name" value="Thioesterase_II_repeat2"/>
    <property type="match status" value="1"/>
</dbReference>
<dbReference type="InterPro" id="IPR049450">
    <property type="entry name" value="ACOT8-like_C"/>
</dbReference>
<dbReference type="CDD" id="cd03444">
    <property type="entry name" value="Thioesterase_II_repeat1"/>
    <property type="match status" value="1"/>
</dbReference>
<dbReference type="SUPFAM" id="SSF54637">
    <property type="entry name" value="Thioesterase/thiol ester dehydrase-isomerase"/>
    <property type="match status" value="2"/>
</dbReference>
<dbReference type="PANTHER" id="PTHR11066">
    <property type="entry name" value="ACYL-COA THIOESTERASE"/>
    <property type="match status" value="1"/>
</dbReference>
<evidence type="ECO:0008006" key="7">
    <source>
        <dbReference type="Google" id="ProtNLM"/>
    </source>
</evidence>
<dbReference type="GO" id="GO:0005782">
    <property type="term" value="C:peroxisomal matrix"/>
    <property type="evidence" value="ECO:0007669"/>
    <property type="project" value="UniProtKB-SubCell"/>
</dbReference>
<sequence length="331" mass="37119">MSDVVDAVSGIKKAQLLADGFEVERQDDLKFQSKAVWTATTGPGVFGGQIMAQAVLSAAETVDAAYSLHYVQSYFVSAASKRTPIQYLVEILRDGRSYALRHVRAFQDGKLVVTVQCSFQKPDPLQPAFQLPMPEVSNPPGHYMTELDWFKEQLLVTKDNIARQYFQRSTVDLTDFPIESRFIEFRPDGQGGQMTLWWTKFTSEKVLQKLQNSDPSSSLALRKTILTFMSDDHNFNLFPMTALDLTFAEGPRQLIATQRASINHTITFFDHDFDCADWLLYVTTCPVAADGRGISTGRIYTRAGKLIAVTSQEGVFRIDTRKGDSAAKFKL</sequence>
<reference evidence="5 6" key="1">
    <citation type="submission" date="2014-06" db="EMBL/GenBank/DDBJ databases">
        <title>Evolutionary Origins and Diversification of the Mycorrhizal Mutualists.</title>
        <authorList>
            <consortium name="DOE Joint Genome Institute"/>
            <consortium name="Mycorrhizal Genomics Consortium"/>
            <person name="Kohler A."/>
            <person name="Kuo A."/>
            <person name="Nagy L.G."/>
            <person name="Floudas D."/>
            <person name="Copeland A."/>
            <person name="Barry K.W."/>
            <person name="Cichocki N."/>
            <person name="Veneault-Fourrey C."/>
            <person name="LaButti K."/>
            <person name="Lindquist E.A."/>
            <person name="Lipzen A."/>
            <person name="Lundell T."/>
            <person name="Morin E."/>
            <person name="Murat C."/>
            <person name="Riley R."/>
            <person name="Ohm R."/>
            <person name="Sun H."/>
            <person name="Tunlid A."/>
            <person name="Henrissat B."/>
            <person name="Grigoriev I.V."/>
            <person name="Hibbett D.S."/>
            <person name="Martin F."/>
        </authorList>
    </citation>
    <scope>NUCLEOTIDE SEQUENCE [LARGE SCALE GENOMIC DNA]</scope>
    <source>
        <strain evidence="5 6">SS14</strain>
    </source>
</reference>
<dbReference type="InterPro" id="IPR049449">
    <property type="entry name" value="TesB_ACOT8-like_N"/>
</dbReference>
<evidence type="ECO:0000256" key="1">
    <source>
        <dbReference type="ARBA" id="ARBA00006538"/>
    </source>
</evidence>
<keyword evidence="6" id="KW-1185">Reference proteome</keyword>
<evidence type="ECO:0000313" key="6">
    <source>
        <dbReference type="Proteomes" id="UP000054279"/>
    </source>
</evidence>
<dbReference type="InterPro" id="IPR029069">
    <property type="entry name" value="HotDog_dom_sf"/>
</dbReference>
<feature type="domain" description="Acyl-CoA thioesterase-like N-terminal HotDog" evidence="3">
    <location>
        <begin position="37"/>
        <end position="120"/>
    </location>
</feature>
<dbReference type="InterPro" id="IPR042171">
    <property type="entry name" value="Acyl-CoA_hotdog"/>
</dbReference>